<evidence type="ECO:0000313" key="1">
    <source>
        <dbReference type="EMBL" id="CAA0832118.1"/>
    </source>
</evidence>
<feature type="non-terminal residue" evidence="1">
    <location>
        <position position="55"/>
    </location>
</feature>
<comment type="caution">
    <text evidence="1">The sequence shown here is derived from an EMBL/GenBank/DDBJ whole genome shotgun (WGS) entry which is preliminary data.</text>
</comment>
<organism evidence="1 2">
    <name type="scientific">Striga hermonthica</name>
    <name type="common">Purple witchweed</name>
    <name type="synonym">Buchnera hermonthica</name>
    <dbReference type="NCBI Taxonomy" id="68872"/>
    <lineage>
        <taxon>Eukaryota</taxon>
        <taxon>Viridiplantae</taxon>
        <taxon>Streptophyta</taxon>
        <taxon>Embryophyta</taxon>
        <taxon>Tracheophyta</taxon>
        <taxon>Spermatophyta</taxon>
        <taxon>Magnoliopsida</taxon>
        <taxon>eudicotyledons</taxon>
        <taxon>Gunneridae</taxon>
        <taxon>Pentapetalae</taxon>
        <taxon>asterids</taxon>
        <taxon>lamiids</taxon>
        <taxon>Lamiales</taxon>
        <taxon>Orobanchaceae</taxon>
        <taxon>Buchnereae</taxon>
        <taxon>Striga</taxon>
    </lineage>
</organism>
<feature type="non-terminal residue" evidence="1">
    <location>
        <position position="1"/>
    </location>
</feature>
<dbReference type="Proteomes" id="UP001153555">
    <property type="component" value="Unassembled WGS sequence"/>
</dbReference>
<sequence>KVNLSKSSIFFSVNTPQEIKSEICTTLMGITPQTSSTYLGLPLGIGRSKTHTFAF</sequence>
<evidence type="ECO:0000313" key="2">
    <source>
        <dbReference type="Proteomes" id="UP001153555"/>
    </source>
</evidence>
<name>A0A9N7NJK0_STRHE</name>
<gene>
    <name evidence="1" type="ORF">SHERM_27422</name>
</gene>
<protein>
    <submittedName>
        <fullName evidence="1">Uncharacterized protein</fullName>
    </submittedName>
</protein>
<dbReference type="AlphaFoldDB" id="A0A9N7NJK0"/>
<proteinExistence type="predicted"/>
<dbReference type="EMBL" id="CACSLK010027833">
    <property type="protein sequence ID" value="CAA0832118.1"/>
    <property type="molecule type" value="Genomic_DNA"/>
</dbReference>
<accession>A0A9N7NJK0</accession>
<dbReference type="OrthoDB" id="1936608at2759"/>
<keyword evidence="2" id="KW-1185">Reference proteome</keyword>
<reference evidence="1" key="1">
    <citation type="submission" date="2019-12" db="EMBL/GenBank/DDBJ databases">
        <authorList>
            <person name="Scholes J."/>
        </authorList>
    </citation>
    <scope>NUCLEOTIDE SEQUENCE</scope>
</reference>